<feature type="region of interest" description="Disordered" evidence="1">
    <location>
        <begin position="80"/>
        <end position="117"/>
    </location>
</feature>
<comment type="caution">
    <text evidence="2">The sequence shown here is derived from an EMBL/GenBank/DDBJ whole genome shotgun (WGS) entry which is preliminary data.</text>
</comment>
<sequence>MSHHNLMVFSLGTESHLPYPLQPVELLPIEEWSKQRLPKEPTSAATLGLQKVCLWPQTDLEKQHCHSPLPSTVPDAYVTPRKLSIPTPSNPGLSSNCTMSVAPSRPSSSTHQQHLGA</sequence>
<keyword evidence="3" id="KW-1185">Reference proteome</keyword>
<protein>
    <submittedName>
        <fullName evidence="2">Uncharacterized protein</fullName>
    </submittedName>
</protein>
<accession>A0ABQ9VEE7</accession>
<reference evidence="2 3" key="1">
    <citation type="submission" date="2023-05" db="EMBL/GenBank/DDBJ databases">
        <title>B98-5 Cell Line De Novo Hybrid Assembly: An Optical Mapping Approach.</title>
        <authorList>
            <person name="Kananen K."/>
            <person name="Auerbach J.A."/>
            <person name="Kautto E."/>
            <person name="Blachly J.S."/>
        </authorList>
    </citation>
    <scope>NUCLEOTIDE SEQUENCE [LARGE SCALE GENOMIC DNA]</scope>
    <source>
        <strain evidence="2">B95-8</strain>
        <tissue evidence="2">Cell line</tissue>
    </source>
</reference>
<evidence type="ECO:0000256" key="1">
    <source>
        <dbReference type="SAM" id="MobiDB-lite"/>
    </source>
</evidence>
<proteinExistence type="predicted"/>
<name>A0ABQ9VEE7_SAGOE</name>
<gene>
    <name evidence="2" type="ORF">P7K49_012878</name>
</gene>
<dbReference type="Proteomes" id="UP001266305">
    <property type="component" value="Unassembled WGS sequence"/>
</dbReference>
<evidence type="ECO:0000313" key="3">
    <source>
        <dbReference type="Proteomes" id="UP001266305"/>
    </source>
</evidence>
<feature type="compositionally biased region" description="Polar residues" evidence="1">
    <location>
        <begin position="86"/>
        <end position="117"/>
    </location>
</feature>
<dbReference type="EMBL" id="JASSZA010000006">
    <property type="protein sequence ID" value="KAK2107713.1"/>
    <property type="molecule type" value="Genomic_DNA"/>
</dbReference>
<organism evidence="2 3">
    <name type="scientific">Saguinus oedipus</name>
    <name type="common">Cotton-top tamarin</name>
    <name type="synonym">Oedipomidas oedipus</name>
    <dbReference type="NCBI Taxonomy" id="9490"/>
    <lineage>
        <taxon>Eukaryota</taxon>
        <taxon>Metazoa</taxon>
        <taxon>Chordata</taxon>
        <taxon>Craniata</taxon>
        <taxon>Vertebrata</taxon>
        <taxon>Euteleostomi</taxon>
        <taxon>Mammalia</taxon>
        <taxon>Eutheria</taxon>
        <taxon>Euarchontoglires</taxon>
        <taxon>Primates</taxon>
        <taxon>Haplorrhini</taxon>
        <taxon>Platyrrhini</taxon>
        <taxon>Cebidae</taxon>
        <taxon>Callitrichinae</taxon>
        <taxon>Saguinus</taxon>
    </lineage>
</organism>
<evidence type="ECO:0000313" key="2">
    <source>
        <dbReference type="EMBL" id="KAK2107713.1"/>
    </source>
</evidence>